<dbReference type="InterPro" id="IPR002734">
    <property type="entry name" value="RibDG_C"/>
</dbReference>
<dbReference type="GO" id="GO:0008703">
    <property type="term" value="F:5-amino-6-(5-phosphoribosylamino)uracil reductase activity"/>
    <property type="evidence" value="ECO:0007669"/>
    <property type="project" value="InterPro"/>
</dbReference>
<dbReference type="PANTHER" id="PTHR38011">
    <property type="entry name" value="DIHYDROFOLATE REDUCTASE FAMILY PROTEIN (AFU_ORTHOLOGUE AFUA_8G06820)"/>
    <property type="match status" value="1"/>
</dbReference>
<dbReference type="Proteomes" id="UP000190341">
    <property type="component" value="Unassembled WGS sequence"/>
</dbReference>
<dbReference type="Gene3D" id="3.40.430.10">
    <property type="entry name" value="Dihydrofolate Reductase, subunit A"/>
    <property type="match status" value="1"/>
</dbReference>
<dbReference type="InterPro" id="IPR024072">
    <property type="entry name" value="DHFR-like_dom_sf"/>
</dbReference>
<dbReference type="RefSeq" id="WP_079724538.1">
    <property type="nucleotide sequence ID" value="NZ_BMCL01000001.1"/>
</dbReference>
<dbReference type="OrthoDB" id="7342392at2"/>
<evidence type="ECO:0000313" key="3">
    <source>
        <dbReference type="Proteomes" id="UP000190341"/>
    </source>
</evidence>
<dbReference type="InterPro" id="IPR050765">
    <property type="entry name" value="Riboflavin_Biosynth_HTPR"/>
</dbReference>
<reference evidence="2 3" key="1">
    <citation type="submission" date="2017-02" db="EMBL/GenBank/DDBJ databases">
        <authorList>
            <person name="Peterson S.W."/>
        </authorList>
    </citation>
    <scope>NUCLEOTIDE SEQUENCE [LARGE SCALE GENOMIC DNA]</scope>
    <source>
        <strain evidence="2 3">P15</strain>
    </source>
</reference>
<evidence type="ECO:0000313" key="2">
    <source>
        <dbReference type="EMBL" id="SKC72552.1"/>
    </source>
</evidence>
<dbReference type="SUPFAM" id="SSF53597">
    <property type="entry name" value="Dihydrofolate reductase-like"/>
    <property type="match status" value="1"/>
</dbReference>
<protein>
    <submittedName>
        <fullName evidence="2">Dihydrofolate reductase</fullName>
    </submittedName>
</protein>
<organism evidence="2 3">
    <name type="scientific">Pseudoxanthomonas indica</name>
    <dbReference type="NCBI Taxonomy" id="428993"/>
    <lineage>
        <taxon>Bacteria</taxon>
        <taxon>Pseudomonadati</taxon>
        <taxon>Pseudomonadota</taxon>
        <taxon>Gammaproteobacteria</taxon>
        <taxon>Lysobacterales</taxon>
        <taxon>Lysobacteraceae</taxon>
        <taxon>Pseudoxanthomonas</taxon>
    </lineage>
</organism>
<accession>A0A1T5L985</accession>
<proteinExistence type="predicted"/>
<dbReference type="EMBL" id="FUZV01000002">
    <property type="protein sequence ID" value="SKC72552.1"/>
    <property type="molecule type" value="Genomic_DNA"/>
</dbReference>
<gene>
    <name evidence="2" type="ORF">SAMN06296058_2151</name>
</gene>
<dbReference type="STRING" id="428993.SAMN06296058_2151"/>
<dbReference type="PANTHER" id="PTHR38011:SF2">
    <property type="entry name" value="BIFUNCTIONAL DEAMINASE-REDUCTASE DOMAIN PROTEIN"/>
    <property type="match status" value="1"/>
</dbReference>
<keyword evidence="3" id="KW-1185">Reference proteome</keyword>
<feature type="domain" description="Bacterial bifunctional deaminase-reductase C-terminal" evidence="1">
    <location>
        <begin position="2"/>
        <end position="184"/>
    </location>
</feature>
<sequence>MKLVVQAFVSLDGVVQGPGGQDEDRSGGFRHGGWAAPYFDEAMLGNIFASMDAIDALLLGRRTYEIFAAHFPHQGADDPVASRFNRIPKYVASHESGALAWAGSERLEGDVSAQVARLKQQPGQELHVHGSGTLVQSLLRDGLVDELRLWWFPVVLGAGKRLFGVDSQACSFALAGHQAFDSGVSSQRYLRRGELDYGYMGSAEPSAEEVQRQRKVAAGDG</sequence>
<name>A0A1T5L985_9GAMM</name>
<dbReference type="AlphaFoldDB" id="A0A1T5L985"/>
<evidence type="ECO:0000259" key="1">
    <source>
        <dbReference type="Pfam" id="PF01872"/>
    </source>
</evidence>
<dbReference type="Pfam" id="PF01872">
    <property type="entry name" value="RibD_C"/>
    <property type="match status" value="1"/>
</dbReference>
<dbReference type="GO" id="GO:0009231">
    <property type="term" value="P:riboflavin biosynthetic process"/>
    <property type="evidence" value="ECO:0007669"/>
    <property type="project" value="InterPro"/>
</dbReference>